<organism evidence="19 20">
    <name type="scientific">Paraburkholderia phenoliruptrix BR3459a</name>
    <dbReference type="NCBI Taxonomy" id="1229205"/>
    <lineage>
        <taxon>Bacteria</taxon>
        <taxon>Pseudomonadati</taxon>
        <taxon>Pseudomonadota</taxon>
        <taxon>Betaproteobacteria</taxon>
        <taxon>Burkholderiales</taxon>
        <taxon>Burkholderiaceae</taxon>
        <taxon>Paraburkholderia</taxon>
    </lineage>
</organism>
<keyword evidence="11" id="KW-0067">ATP-binding</keyword>
<dbReference type="InterPro" id="IPR015793">
    <property type="entry name" value="Pyrv_Knase_brl"/>
</dbReference>
<dbReference type="EC" id="2.7.1.40" evidence="5 15"/>
<dbReference type="FunFam" id="3.20.20.60:FF:000025">
    <property type="entry name" value="Pyruvate kinase"/>
    <property type="match status" value="1"/>
</dbReference>
<evidence type="ECO:0000256" key="1">
    <source>
        <dbReference type="ARBA" id="ARBA00001946"/>
    </source>
</evidence>
<evidence type="ECO:0000256" key="9">
    <source>
        <dbReference type="ARBA" id="ARBA00022741"/>
    </source>
</evidence>
<comment type="similarity">
    <text evidence="4 16">Belongs to the pyruvate kinase family.</text>
</comment>
<evidence type="ECO:0000256" key="13">
    <source>
        <dbReference type="ARBA" id="ARBA00023152"/>
    </source>
</evidence>
<dbReference type="STRING" id="1229205.BUPH_06434"/>
<evidence type="ECO:0000259" key="17">
    <source>
        <dbReference type="Pfam" id="PF00224"/>
    </source>
</evidence>
<gene>
    <name evidence="19" type="ORF">BUPH_06434</name>
</gene>
<evidence type="ECO:0000256" key="16">
    <source>
        <dbReference type="RuleBase" id="RU000504"/>
    </source>
</evidence>
<dbReference type="Pfam" id="PF00224">
    <property type="entry name" value="PK"/>
    <property type="match status" value="1"/>
</dbReference>
<dbReference type="GO" id="GO:0000287">
    <property type="term" value="F:magnesium ion binding"/>
    <property type="evidence" value="ECO:0007669"/>
    <property type="project" value="UniProtKB-UniRule"/>
</dbReference>
<evidence type="ECO:0000256" key="15">
    <source>
        <dbReference type="NCBIfam" id="TIGR01064"/>
    </source>
</evidence>
<evidence type="ECO:0000313" key="20">
    <source>
        <dbReference type="Proteomes" id="UP000010105"/>
    </source>
</evidence>
<evidence type="ECO:0000256" key="6">
    <source>
        <dbReference type="ARBA" id="ARBA00018587"/>
    </source>
</evidence>
<evidence type="ECO:0000256" key="3">
    <source>
        <dbReference type="ARBA" id="ARBA00004997"/>
    </source>
</evidence>
<dbReference type="InterPro" id="IPR015813">
    <property type="entry name" value="Pyrv/PenolPyrv_kinase-like_dom"/>
</dbReference>
<evidence type="ECO:0000256" key="8">
    <source>
        <dbReference type="ARBA" id="ARBA00022723"/>
    </source>
</evidence>
<dbReference type="Proteomes" id="UP000010105">
    <property type="component" value="Chromosome 1"/>
</dbReference>
<keyword evidence="7 16" id="KW-0808">Transferase</keyword>
<dbReference type="PRINTS" id="PR01050">
    <property type="entry name" value="PYRUVTKNASE"/>
</dbReference>
<comment type="cofactor">
    <cofactor evidence="2">
        <name>K(+)</name>
        <dbReference type="ChEBI" id="CHEBI:29103"/>
    </cofactor>
</comment>
<name>K0DRR5_9BURK</name>
<dbReference type="Gene3D" id="2.40.33.10">
    <property type="entry name" value="PK beta-barrel domain-like"/>
    <property type="match status" value="1"/>
</dbReference>
<dbReference type="NCBIfam" id="TIGR01064">
    <property type="entry name" value="pyruv_kin"/>
    <property type="match status" value="1"/>
</dbReference>
<dbReference type="InterPro" id="IPR040442">
    <property type="entry name" value="Pyrv_kinase-like_dom_sf"/>
</dbReference>
<dbReference type="EMBL" id="CP003863">
    <property type="protein sequence ID" value="AFT86114.1"/>
    <property type="molecule type" value="Genomic_DNA"/>
</dbReference>
<evidence type="ECO:0000259" key="18">
    <source>
        <dbReference type="Pfam" id="PF02887"/>
    </source>
</evidence>
<dbReference type="InterPro" id="IPR015795">
    <property type="entry name" value="Pyrv_Knase_C"/>
</dbReference>
<evidence type="ECO:0000256" key="5">
    <source>
        <dbReference type="ARBA" id="ARBA00012142"/>
    </source>
</evidence>
<dbReference type="eggNOG" id="COG0469">
    <property type="taxonomic scope" value="Bacteria"/>
</dbReference>
<comment type="pathway">
    <text evidence="3 16">Carbohydrate degradation; glycolysis; pyruvate from D-glyceraldehyde 3-phosphate: step 5/5.</text>
</comment>
<evidence type="ECO:0000256" key="12">
    <source>
        <dbReference type="ARBA" id="ARBA00022842"/>
    </source>
</evidence>
<dbReference type="SUPFAM" id="SSF51621">
    <property type="entry name" value="Phosphoenolpyruvate/pyruvate domain"/>
    <property type="match status" value="1"/>
</dbReference>
<dbReference type="Gene3D" id="3.40.1380.20">
    <property type="entry name" value="Pyruvate kinase, C-terminal domain"/>
    <property type="match status" value="1"/>
</dbReference>
<dbReference type="InterPro" id="IPR011037">
    <property type="entry name" value="Pyrv_Knase-like_insert_dom_sf"/>
</dbReference>
<dbReference type="Gene3D" id="3.20.20.60">
    <property type="entry name" value="Phosphoenolpyruvate-binding domains"/>
    <property type="match status" value="1"/>
</dbReference>
<comment type="cofactor">
    <cofactor evidence="1">
        <name>Mg(2+)</name>
        <dbReference type="ChEBI" id="CHEBI:18420"/>
    </cofactor>
</comment>
<protein>
    <recommendedName>
        <fullName evidence="6 15">Pyruvate kinase</fullName>
        <ecNumber evidence="5 15">2.7.1.40</ecNumber>
    </recommendedName>
</protein>
<dbReference type="InterPro" id="IPR001697">
    <property type="entry name" value="Pyr_Knase"/>
</dbReference>
<accession>K0DRR5</accession>
<dbReference type="SUPFAM" id="SSF50800">
    <property type="entry name" value="PK beta-barrel domain-like"/>
    <property type="match status" value="1"/>
</dbReference>
<dbReference type="GO" id="GO:0005524">
    <property type="term" value="F:ATP binding"/>
    <property type="evidence" value="ECO:0007669"/>
    <property type="project" value="UniProtKB-KW"/>
</dbReference>
<dbReference type="FunFam" id="2.40.33.10:FF:000001">
    <property type="entry name" value="Pyruvate kinase"/>
    <property type="match status" value="1"/>
</dbReference>
<dbReference type="KEGG" id="bpx:BUPH_06434"/>
<dbReference type="GO" id="GO:0030955">
    <property type="term" value="F:potassium ion binding"/>
    <property type="evidence" value="ECO:0007669"/>
    <property type="project" value="UniProtKB-UniRule"/>
</dbReference>
<sequence length="483" mass="51960">MIEYISSTNGTMLRNRATKILATLGPASSDESVIEALYLSGADVFRLNFSHGSYTDHAARLAAIRRIEARNRRPIGVLLDLQGPKLRISTFEEGRAELQSGGTFVFDQDGTPGNQHRVCLPHPEIFAAAAVGDILLVNDGLLRFKVKEVSMSRLTTEVLVGGAISDRKGVNVPSATLLLPALSEKDRSDLEFGLEQGVDWVALSFVQRPEDLHEAREVIRGRAKLLAKVEKPAAVDHIEEIIDAADAIMVARGDLGVELPPEEVPVIQKRIVRLCREAGKPVVVATQMLESMVNSASPTRAEASDVATAVYDGADAVMLSAESASGRYPVEAVSMMNRILEHTEGDPSYRQLMRAVGPRDSATTTDAIGAAVRTITGVLPVAATVTYTTSGATAMRVARERPVSPILSLTPYQSVARQLALLWGTSSLQVEDAKDVEEMVFRASDAAQAAEFATEQKPILVAAGMPFGTPGSTNLLRIVWPSR</sequence>
<evidence type="ECO:0000313" key="19">
    <source>
        <dbReference type="EMBL" id="AFT86114.1"/>
    </source>
</evidence>
<dbReference type="NCBIfam" id="NF004978">
    <property type="entry name" value="PRK06354.1"/>
    <property type="match status" value="1"/>
</dbReference>
<evidence type="ECO:0000256" key="2">
    <source>
        <dbReference type="ARBA" id="ARBA00001958"/>
    </source>
</evidence>
<comment type="catalytic activity">
    <reaction evidence="16">
        <text>pyruvate + ATP = phosphoenolpyruvate + ADP + H(+)</text>
        <dbReference type="Rhea" id="RHEA:18157"/>
        <dbReference type="ChEBI" id="CHEBI:15361"/>
        <dbReference type="ChEBI" id="CHEBI:15378"/>
        <dbReference type="ChEBI" id="CHEBI:30616"/>
        <dbReference type="ChEBI" id="CHEBI:58702"/>
        <dbReference type="ChEBI" id="CHEBI:456216"/>
        <dbReference type="EC" id="2.7.1.40"/>
    </reaction>
</comment>
<reference evidence="19 20" key="1">
    <citation type="journal article" date="2012" name="J. Bacteriol.">
        <title>Complete Genome Sequence of Burkholderia phenoliruptrix BR3459a (CLA1), a Heat-Tolerant, Nitrogen-Fixing Symbiont of Mimosa flocculosa.</title>
        <authorList>
            <person name="de Oliveira Cunha C."/>
            <person name="Goda Zuleta L.F."/>
            <person name="Paula de Almeida L.G."/>
            <person name="Prioli Ciapina L."/>
            <person name="Lustrino Borges W."/>
            <person name="Pitard R.M."/>
            <person name="Baldani J.I."/>
            <person name="Straliotto R."/>
            <person name="de Faria S.M."/>
            <person name="Hungria M."/>
            <person name="Sousa Cavada B."/>
            <person name="Mercante F.M."/>
            <person name="Ribeiro de Vasconcelos A.T."/>
        </authorList>
    </citation>
    <scope>NUCLEOTIDE SEQUENCE [LARGE SCALE GENOMIC DNA]</scope>
    <source>
        <strain evidence="19 20">BR3459a</strain>
    </source>
</reference>
<dbReference type="HOGENOM" id="CLU_015439_0_2_4"/>
<dbReference type="UniPathway" id="UPA00109">
    <property type="reaction ID" value="UER00188"/>
</dbReference>
<evidence type="ECO:0000256" key="10">
    <source>
        <dbReference type="ARBA" id="ARBA00022777"/>
    </source>
</evidence>
<dbReference type="NCBIfam" id="NF004491">
    <property type="entry name" value="PRK05826.1"/>
    <property type="match status" value="1"/>
</dbReference>
<dbReference type="AlphaFoldDB" id="K0DRR5"/>
<proteinExistence type="inferred from homology"/>
<dbReference type="Pfam" id="PF02887">
    <property type="entry name" value="PK_C"/>
    <property type="match status" value="1"/>
</dbReference>
<keyword evidence="10 16" id="KW-0418">Kinase</keyword>
<dbReference type="GO" id="GO:0016301">
    <property type="term" value="F:kinase activity"/>
    <property type="evidence" value="ECO:0007669"/>
    <property type="project" value="UniProtKB-KW"/>
</dbReference>
<dbReference type="GO" id="GO:0004743">
    <property type="term" value="F:pyruvate kinase activity"/>
    <property type="evidence" value="ECO:0007669"/>
    <property type="project" value="UniProtKB-UniRule"/>
</dbReference>
<dbReference type="InterPro" id="IPR015806">
    <property type="entry name" value="Pyrv_Knase_insert_dom_sf"/>
</dbReference>
<evidence type="ECO:0000256" key="11">
    <source>
        <dbReference type="ARBA" id="ARBA00022840"/>
    </source>
</evidence>
<feature type="domain" description="Pyruvate kinase C-terminal" evidence="18">
    <location>
        <begin position="366"/>
        <end position="479"/>
    </location>
</feature>
<dbReference type="PATRIC" id="fig|1229205.11.peg.2272"/>
<keyword evidence="9" id="KW-0547">Nucleotide-binding</keyword>
<dbReference type="SUPFAM" id="SSF52935">
    <property type="entry name" value="PK C-terminal domain-like"/>
    <property type="match status" value="1"/>
</dbReference>
<evidence type="ECO:0000256" key="7">
    <source>
        <dbReference type="ARBA" id="ARBA00022679"/>
    </source>
</evidence>
<dbReference type="InterPro" id="IPR036918">
    <property type="entry name" value="Pyrv_Knase_C_sf"/>
</dbReference>
<dbReference type="NCBIfam" id="NF004886">
    <property type="entry name" value="PRK06247.1"/>
    <property type="match status" value="1"/>
</dbReference>
<keyword evidence="13 16" id="KW-0324">Glycolysis</keyword>
<keyword evidence="8" id="KW-0479">Metal-binding</keyword>
<dbReference type="PANTHER" id="PTHR11817">
    <property type="entry name" value="PYRUVATE KINASE"/>
    <property type="match status" value="1"/>
</dbReference>
<keyword evidence="12 16" id="KW-0460">Magnesium</keyword>
<evidence type="ECO:0000256" key="4">
    <source>
        <dbReference type="ARBA" id="ARBA00008663"/>
    </source>
</evidence>
<feature type="domain" description="Pyruvate kinase barrel" evidence="17">
    <location>
        <begin position="16"/>
        <end position="333"/>
    </location>
</feature>
<evidence type="ECO:0000256" key="14">
    <source>
        <dbReference type="ARBA" id="ARBA00023317"/>
    </source>
</evidence>
<keyword evidence="14 19" id="KW-0670">Pyruvate</keyword>